<protein>
    <submittedName>
        <fullName evidence="5">Substrate-binding domain-containing protein</fullName>
    </submittedName>
</protein>
<evidence type="ECO:0000259" key="4">
    <source>
        <dbReference type="Pfam" id="PF13407"/>
    </source>
</evidence>
<dbReference type="Gene3D" id="3.40.50.2300">
    <property type="match status" value="2"/>
</dbReference>
<dbReference type="KEGG" id="orp:MOP44_12690"/>
<keyword evidence="6" id="KW-1185">Reference proteome</keyword>
<dbReference type="PANTHER" id="PTHR46847">
    <property type="entry name" value="D-ALLOSE-BINDING PERIPLASMIC PROTEIN-RELATED"/>
    <property type="match status" value="1"/>
</dbReference>
<sequence length="328" mass="34740">MKTMNKAVVGLLTLGVAVLCGCERHSNKEVFYLVTANAALPYWQTAAAGFNHAAAQYKVTAKVVGPDGYDAQAELDALQKAVAAKPAGILISVADASVLQSGINAAIDAGIPVITVDSDDPGSRRLFFIGTNNLEAGRLAAKPIKEKFNNANLIVFTIKGQPNTDDRLTGLKDGLADKPGIKIADVIDVKGDPRVAFDKAQELLTETGPKKIDGFVCLESASGKMVSDALKRANASDRMLVAWDVNQDTLDAIKGGTITASIAQKPYTMGYTGLKSLDEIFHAPPKQLSKDYSVDSFSPYPVFVDTGTSLVNKENVDLYISSAAEGSK</sequence>
<evidence type="ECO:0000256" key="2">
    <source>
        <dbReference type="ARBA" id="ARBA00007639"/>
    </source>
</evidence>
<evidence type="ECO:0000313" key="5">
    <source>
        <dbReference type="EMBL" id="UWZ86774.1"/>
    </source>
</evidence>
<dbReference type="PROSITE" id="PS51257">
    <property type="entry name" value="PROKAR_LIPOPROTEIN"/>
    <property type="match status" value="1"/>
</dbReference>
<gene>
    <name evidence="5" type="ORF">MOP44_12690</name>
</gene>
<evidence type="ECO:0000256" key="3">
    <source>
        <dbReference type="ARBA" id="ARBA00022729"/>
    </source>
</evidence>
<evidence type="ECO:0000256" key="1">
    <source>
        <dbReference type="ARBA" id="ARBA00004196"/>
    </source>
</evidence>
<dbReference type="GO" id="GO:0030313">
    <property type="term" value="C:cell envelope"/>
    <property type="evidence" value="ECO:0007669"/>
    <property type="project" value="UniProtKB-SubCell"/>
</dbReference>
<comment type="subcellular location">
    <subcellularLocation>
        <location evidence="1">Cell envelope</location>
    </subcellularLocation>
</comment>
<dbReference type="Pfam" id="PF13407">
    <property type="entry name" value="Peripla_BP_4"/>
    <property type="match status" value="1"/>
</dbReference>
<dbReference type="GO" id="GO:0030246">
    <property type="term" value="F:carbohydrate binding"/>
    <property type="evidence" value="ECO:0007669"/>
    <property type="project" value="UniProtKB-ARBA"/>
</dbReference>
<dbReference type="PANTHER" id="PTHR46847:SF1">
    <property type="entry name" value="D-ALLOSE-BINDING PERIPLASMIC PROTEIN-RELATED"/>
    <property type="match status" value="1"/>
</dbReference>
<name>A0A9J7BZ19_9BACT</name>
<dbReference type="EMBL" id="CP093313">
    <property type="protein sequence ID" value="UWZ86774.1"/>
    <property type="molecule type" value="Genomic_DNA"/>
</dbReference>
<evidence type="ECO:0000313" key="6">
    <source>
        <dbReference type="Proteomes" id="UP001059380"/>
    </source>
</evidence>
<reference evidence="5" key="1">
    <citation type="submission" date="2021-04" db="EMBL/GenBank/DDBJ databases">
        <title>Phylogenetic analysis of Acidobacteriaceae.</title>
        <authorList>
            <person name="Qiu L."/>
            <person name="Zhang Q."/>
        </authorList>
    </citation>
    <scope>NUCLEOTIDE SEQUENCE</scope>
    <source>
        <strain evidence="5">DSM 25168</strain>
    </source>
</reference>
<dbReference type="AlphaFoldDB" id="A0A9J7BZ19"/>
<organism evidence="5 6">
    <name type="scientific">Occallatibacter riparius</name>
    <dbReference type="NCBI Taxonomy" id="1002689"/>
    <lineage>
        <taxon>Bacteria</taxon>
        <taxon>Pseudomonadati</taxon>
        <taxon>Acidobacteriota</taxon>
        <taxon>Terriglobia</taxon>
        <taxon>Terriglobales</taxon>
        <taxon>Acidobacteriaceae</taxon>
        <taxon>Occallatibacter</taxon>
    </lineage>
</organism>
<keyword evidence="3" id="KW-0732">Signal</keyword>
<dbReference type="SUPFAM" id="SSF53822">
    <property type="entry name" value="Periplasmic binding protein-like I"/>
    <property type="match status" value="1"/>
</dbReference>
<comment type="similarity">
    <text evidence="2">Belongs to the bacterial solute-binding protein 2 family.</text>
</comment>
<dbReference type="RefSeq" id="WP_260796411.1">
    <property type="nucleotide sequence ID" value="NZ_CP093313.1"/>
</dbReference>
<dbReference type="Proteomes" id="UP001059380">
    <property type="component" value="Chromosome"/>
</dbReference>
<accession>A0A9J7BZ19</accession>
<dbReference type="InterPro" id="IPR025997">
    <property type="entry name" value="SBP_2_dom"/>
</dbReference>
<proteinExistence type="inferred from homology"/>
<dbReference type="InterPro" id="IPR028082">
    <property type="entry name" value="Peripla_BP_I"/>
</dbReference>
<feature type="domain" description="Periplasmic binding protein" evidence="4">
    <location>
        <begin position="32"/>
        <end position="279"/>
    </location>
</feature>